<reference evidence="2" key="1">
    <citation type="submission" date="2025-08" db="UniProtKB">
        <authorList>
            <consortium name="RefSeq"/>
        </authorList>
    </citation>
    <scope>IDENTIFICATION</scope>
    <source>
        <tissue evidence="2">Fruit stalk</tissue>
    </source>
</reference>
<dbReference type="RefSeq" id="XP_022757347.1">
    <property type="nucleotide sequence ID" value="XM_022901612.1"/>
</dbReference>
<dbReference type="GeneID" id="111304735"/>
<gene>
    <name evidence="2" type="primary">LOC111304735</name>
</gene>
<proteinExistence type="predicted"/>
<dbReference type="AlphaFoldDB" id="A0A6P5ZXW1"/>
<protein>
    <submittedName>
        <fullName evidence="2">Uncharacterized protein LOC111304735</fullName>
    </submittedName>
</protein>
<evidence type="ECO:0000313" key="2">
    <source>
        <dbReference type="RefSeq" id="XP_022757347.1"/>
    </source>
</evidence>
<keyword evidence="1" id="KW-1185">Reference proteome</keyword>
<name>A0A6P5ZXW1_DURZI</name>
<sequence length="153" mass="17706">MLYYNVELNNTEAKYHQIGLVGKQYNDQNIIRIQLGGIITEGTDIGFIQVRAAPYSIVLEDDTYKGQIKIGFKFIAHVSMIRPQIYIFIHRKGCHFFAERSAKREARTPLGICGNSNGVFFFSFLFCLNKRIPKMSTWMIKRNTARNFHLHAI</sequence>
<accession>A0A6P5ZXW1</accession>
<dbReference type="OrthoDB" id="195679at2759"/>
<evidence type="ECO:0000313" key="1">
    <source>
        <dbReference type="Proteomes" id="UP000515121"/>
    </source>
</evidence>
<dbReference type="KEGG" id="dzi:111304735"/>
<dbReference type="Proteomes" id="UP000515121">
    <property type="component" value="Unplaced"/>
</dbReference>
<organism evidence="1 2">
    <name type="scientific">Durio zibethinus</name>
    <name type="common">Durian</name>
    <dbReference type="NCBI Taxonomy" id="66656"/>
    <lineage>
        <taxon>Eukaryota</taxon>
        <taxon>Viridiplantae</taxon>
        <taxon>Streptophyta</taxon>
        <taxon>Embryophyta</taxon>
        <taxon>Tracheophyta</taxon>
        <taxon>Spermatophyta</taxon>
        <taxon>Magnoliopsida</taxon>
        <taxon>eudicotyledons</taxon>
        <taxon>Gunneridae</taxon>
        <taxon>Pentapetalae</taxon>
        <taxon>rosids</taxon>
        <taxon>malvids</taxon>
        <taxon>Malvales</taxon>
        <taxon>Malvaceae</taxon>
        <taxon>Helicteroideae</taxon>
        <taxon>Durio</taxon>
    </lineage>
</organism>